<dbReference type="STRING" id="665079.A7F6U9"/>
<protein>
    <recommendedName>
        <fullName evidence="1">DDE-1 domain-containing protein</fullName>
    </recommendedName>
</protein>
<evidence type="ECO:0000313" key="2">
    <source>
        <dbReference type="EMBL" id="EDN98470.1"/>
    </source>
</evidence>
<dbReference type="PANTHER" id="PTHR19303">
    <property type="entry name" value="TRANSPOSON"/>
    <property type="match status" value="1"/>
</dbReference>
<dbReference type="PANTHER" id="PTHR19303:SF74">
    <property type="entry name" value="POGO TRANSPOSABLE ELEMENT WITH KRAB DOMAIN"/>
    <property type="match status" value="1"/>
</dbReference>
<dbReference type="InParanoid" id="A7F6U9"/>
<dbReference type="GeneID" id="5481852"/>
<dbReference type="GO" id="GO:0005634">
    <property type="term" value="C:nucleus"/>
    <property type="evidence" value="ECO:0000318"/>
    <property type="project" value="GO_Central"/>
</dbReference>
<proteinExistence type="predicted"/>
<feature type="domain" description="DDE-1" evidence="1">
    <location>
        <begin position="173"/>
        <end position="318"/>
    </location>
</feature>
<evidence type="ECO:0000313" key="3">
    <source>
        <dbReference type="Proteomes" id="UP000001312"/>
    </source>
</evidence>
<dbReference type="EMBL" id="CH476644">
    <property type="protein sequence ID" value="EDN98470.1"/>
    <property type="molecule type" value="Genomic_DNA"/>
</dbReference>
<reference evidence="3" key="1">
    <citation type="journal article" date="2011" name="PLoS Genet.">
        <title>Genomic analysis of the necrotrophic fungal pathogens Sclerotinia sclerotiorum and Botrytis cinerea.</title>
        <authorList>
            <person name="Amselem J."/>
            <person name="Cuomo C.A."/>
            <person name="van Kan J.A."/>
            <person name="Viaud M."/>
            <person name="Benito E.P."/>
            <person name="Couloux A."/>
            <person name="Coutinho P.M."/>
            <person name="de Vries R.P."/>
            <person name="Dyer P.S."/>
            <person name="Fillinger S."/>
            <person name="Fournier E."/>
            <person name="Gout L."/>
            <person name="Hahn M."/>
            <person name="Kohn L."/>
            <person name="Lapalu N."/>
            <person name="Plummer K.M."/>
            <person name="Pradier J.M."/>
            <person name="Quevillon E."/>
            <person name="Sharon A."/>
            <person name="Simon A."/>
            <person name="ten Have A."/>
            <person name="Tudzynski B."/>
            <person name="Tudzynski P."/>
            <person name="Wincker P."/>
            <person name="Andrew M."/>
            <person name="Anthouard V."/>
            <person name="Beever R.E."/>
            <person name="Beffa R."/>
            <person name="Benoit I."/>
            <person name="Bouzid O."/>
            <person name="Brault B."/>
            <person name="Chen Z."/>
            <person name="Choquer M."/>
            <person name="Collemare J."/>
            <person name="Cotton P."/>
            <person name="Danchin E.G."/>
            <person name="Da Silva C."/>
            <person name="Gautier A."/>
            <person name="Giraud C."/>
            <person name="Giraud T."/>
            <person name="Gonzalez C."/>
            <person name="Grossetete S."/>
            <person name="Guldener U."/>
            <person name="Henrissat B."/>
            <person name="Howlett B.J."/>
            <person name="Kodira C."/>
            <person name="Kretschmer M."/>
            <person name="Lappartient A."/>
            <person name="Leroch M."/>
            <person name="Levis C."/>
            <person name="Mauceli E."/>
            <person name="Neuveglise C."/>
            <person name="Oeser B."/>
            <person name="Pearson M."/>
            <person name="Poulain J."/>
            <person name="Poussereau N."/>
            <person name="Quesneville H."/>
            <person name="Rascle C."/>
            <person name="Schumacher J."/>
            <person name="Segurens B."/>
            <person name="Sexton A."/>
            <person name="Silva E."/>
            <person name="Sirven C."/>
            <person name="Soanes D.M."/>
            <person name="Talbot N.J."/>
            <person name="Templeton M."/>
            <person name="Yandava C."/>
            <person name="Yarden O."/>
            <person name="Zeng Q."/>
            <person name="Rollins J.A."/>
            <person name="Lebrun M.H."/>
            <person name="Dickman M."/>
        </authorList>
    </citation>
    <scope>NUCLEOTIDE SEQUENCE [LARGE SCALE GENOMIC DNA]</scope>
    <source>
        <strain evidence="3">ATCC 18683 / 1980 / Ss-1</strain>
    </source>
</reference>
<dbReference type="GO" id="GO:0003677">
    <property type="term" value="F:DNA binding"/>
    <property type="evidence" value="ECO:0000318"/>
    <property type="project" value="GO_Central"/>
</dbReference>
<name>A7F6U9_SCLS1</name>
<dbReference type="AlphaFoldDB" id="A7F6U9"/>
<sequence>MVRRKSLKVQEMESRLAEAVLGVQNGKYKSSYEAAKELGLSKDTVTRRVKGGSSRSEIKQLTISGYSPSHQLLKELAEELRSKRTYNLDCPLFDSLELPPQHLLDHEWVPRFIKRHPHLTVVIGRRIESDYGIEKKDKYNMDESGYSIGTMESTRIIIDSTLCTKHQAYPGRQEWISIVECICADGFILPPLEIFKGKNVLQNWIPKEVLGSWFFSANTKGWTSNLHGLEWLKRVFEPTTRAKADGKYRLLICDSHDSYISGSFIAHYLQNRIVLLILPPHTSHLLQPLDVAVFGPLKKRLTAALSDLNQAQLIQIQKIKWMEAYIKARADRVFHILGREFTPEVEISKEPTQFDIFNQVFVNSSPPDVAILQTANNLLNSTIENDTTLSTPVRQYIRKLTIGSEQLRAQSIVHQHDANNLRAIMKKRTIHKKGKRLVLKGHFHISMQELCDVVMEAEKATKVQIMKKGKGKGKVIEYKTETEEDIGEEVEDESESDIGDCIIVDC</sequence>
<dbReference type="Proteomes" id="UP000001312">
    <property type="component" value="Unassembled WGS sequence"/>
</dbReference>
<dbReference type="KEGG" id="ssl:SS1G_13329"/>
<dbReference type="RefSeq" id="XP_001585812.1">
    <property type="nucleotide sequence ID" value="XM_001585762.1"/>
</dbReference>
<evidence type="ECO:0000259" key="1">
    <source>
        <dbReference type="Pfam" id="PF03184"/>
    </source>
</evidence>
<dbReference type="InterPro" id="IPR050863">
    <property type="entry name" value="CenT-Element_Derived"/>
</dbReference>
<gene>
    <name evidence="2" type="ORF">SS1G_13329</name>
</gene>
<accession>A7F6U9</accession>
<dbReference type="Pfam" id="PF03184">
    <property type="entry name" value="DDE_1"/>
    <property type="match status" value="1"/>
</dbReference>
<keyword evidence="3" id="KW-1185">Reference proteome</keyword>
<organism evidence="2 3">
    <name type="scientific">Sclerotinia sclerotiorum (strain ATCC 18683 / 1980 / Ss-1)</name>
    <name type="common">White mold</name>
    <name type="synonym">Whetzelinia sclerotiorum</name>
    <dbReference type="NCBI Taxonomy" id="665079"/>
    <lineage>
        <taxon>Eukaryota</taxon>
        <taxon>Fungi</taxon>
        <taxon>Dikarya</taxon>
        <taxon>Ascomycota</taxon>
        <taxon>Pezizomycotina</taxon>
        <taxon>Leotiomycetes</taxon>
        <taxon>Helotiales</taxon>
        <taxon>Sclerotiniaceae</taxon>
        <taxon>Sclerotinia</taxon>
    </lineage>
</organism>
<dbReference type="InterPro" id="IPR004875">
    <property type="entry name" value="DDE_SF_endonuclease_dom"/>
</dbReference>